<accession>A0AAD4J0L2</accession>
<evidence type="ECO:0000256" key="4">
    <source>
        <dbReference type="PROSITE-ProRule" id="PRU00325"/>
    </source>
</evidence>
<gene>
    <name evidence="7" type="ORF">C2S53_017916</name>
</gene>
<comment type="caution">
    <text evidence="7">The sequence shown here is derived from an EMBL/GenBank/DDBJ whole genome shotgun (WGS) entry which is preliminary data.</text>
</comment>
<evidence type="ECO:0000256" key="3">
    <source>
        <dbReference type="ARBA" id="ARBA00022833"/>
    </source>
</evidence>
<dbReference type="PANTHER" id="PTHR31973">
    <property type="entry name" value="POLYPROTEIN, PUTATIVE-RELATED"/>
    <property type="match status" value="1"/>
</dbReference>
<evidence type="ECO:0000256" key="2">
    <source>
        <dbReference type="ARBA" id="ARBA00022771"/>
    </source>
</evidence>
<dbReference type="AlphaFoldDB" id="A0AAD4J0L2"/>
<dbReference type="SMART" id="SM00575">
    <property type="entry name" value="ZnF_PMZ"/>
    <property type="match status" value="1"/>
</dbReference>
<reference evidence="7 8" key="1">
    <citation type="journal article" date="2021" name="Nat. Commun.">
        <title>Incipient diploidization of the medicinal plant Perilla within 10,000 years.</title>
        <authorList>
            <person name="Zhang Y."/>
            <person name="Shen Q."/>
            <person name="Leng L."/>
            <person name="Zhang D."/>
            <person name="Chen S."/>
            <person name="Shi Y."/>
            <person name="Ning Z."/>
            <person name="Chen S."/>
        </authorList>
    </citation>
    <scope>NUCLEOTIDE SEQUENCE [LARGE SCALE GENOMIC DNA]</scope>
    <source>
        <strain evidence="8">cv. PC099</strain>
    </source>
</reference>
<proteinExistence type="predicted"/>
<evidence type="ECO:0000313" key="8">
    <source>
        <dbReference type="Proteomes" id="UP001190926"/>
    </source>
</evidence>
<dbReference type="InterPro" id="IPR006564">
    <property type="entry name" value="Znf_PMZ"/>
</dbReference>
<dbReference type="EMBL" id="SDAM02000268">
    <property type="protein sequence ID" value="KAH6824968.1"/>
    <property type="molecule type" value="Genomic_DNA"/>
</dbReference>
<sequence>MWGANVVAMFQKAANCYRTQKFDKHMRNISIASENGAYKRLLDADPIRWARWRTHPLTQYAIGEVAKSIEQGKTMTVQPISALKFKVTSGMKHYTVDLAVRKCSCLEFELNFIPCPHAAAAISKANQHPYSYVNSYYTTENLGKMYSAEVFSVAHPNEWNIPLKMASRVVSTPLNPRQAGRPRMSRIRSASQSSSGGRRVRARCARYGQSGHNRATCTEYIPISEGSQVGSNEFAAASTSRARRPHRYGICRGSGHTRTMCPNRGP</sequence>
<dbReference type="PANTHER" id="PTHR31973:SF195">
    <property type="entry name" value="MUDR FAMILY TRANSPOSASE"/>
    <property type="match status" value="1"/>
</dbReference>
<protein>
    <recommendedName>
        <fullName evidence="6">SWIM-type domain-containing protein</fullName>
    </recommendedName>
</protein>
<feature type="compositionally biased region" description="Low complexity" evidence="5">
    <location>
        <begin position="187"/>
        <end position="197"/>
    </location>
</feature>
<keyword evidence="1" id="KW-0479">Metal-binding</keyword>
<evidence type="ECO:0000259" key="6">
    <source>
        <dbReference type="PROSITE" id="PS50966"/>
    </source>
</evidence>
<evidence type="ECO:0000256" key="5">
    <source>
        <dbReference type="SAM" id="MobiDB-lite"/>
    </source>
</evidence>
<dbReference type="GO" id="GO:0008270">
    <property type="term" value="F:zinc ion binding"/>
    <property type="evidence" value="ECO:0007669"/>
    <property type="project" value="UniProtKB-KW"/>
</dbReference>
<keyword evidence="3" id="KW-0862">Zinc</keyword>
<feature type="domain" description="SWIM-type" evidence="6">
    <location>
        <begin position="94"/>
        <end position="126"/>
    </location>
</feature>
<dbReference type="Proteomes" id="UP001190926">
    <property type="component" value="Unassembled WGS sequence"/>
</dbReference>
<keyword evidence="2 4" id="KW-0863">Zinc-finger</keyword>
<feature type="region of interest" description="Disordered" evidence="5">
    <location>
        <begin position="173"/>
        <end position="201"/>
    </location>
</feature>
<organism evidence="7 8">
    <name type="scientific">Perilla frutescens var. hirtella</name>
    <name type="common">Perilla citriodora</name>
    <name type="synonym">Perilla setoyensis</name>
    <dbReference type="NCBI Taxonomy" id="608512"/>
    <lineage>
        <taxon>Eukaryota</taxon>
        <taxon>Viridiplantae</taxon>
        <taxon>Streptophyta</taxon>
        <taxon>Embryophyta</taxon>
        <taxon>Tracheophyta</taxon>
        <taxon>Spermatophyta</taxon>
        <taxon>Magnoliopsida</taxon>
        <taxon>eudicotyledons</taxon>
        <taxon>Gunneridae</taxon>
        <taxon>Pentapetalae</taxon>
        <taxon>asterids</taxon>
        <taxon>lamiids</taxon>
        <taxon>Lamiales</taxon>
        <taxon>Lamiaceae</taxon>
        <taxon>Nepetoideae</taxon>
        <taxon>Elsholtzieae</taxon>
        <taxon>Perilla</taxon>
    </lineage>
</organism>
<evidence type="ECO:0000256" key="1">
    <source>
        <dbReference type="ARBA" id="ARBA00022723"/>
    </source>
</evidence>
<dbReference type="InterPro" id="IPR007527">
    <property type="entry name" value="Znf_SWIM"/>
</dbReference>
<name>A0AAD4J0L2_PERFH</name>
<evidence type="ECO:0000313" key="7">
    <source>
        <dbReference type="EMBL" id="KAH6824968.1"/>
    </source>
</evidence>
<dbReference type="Pfam" id="PF04434">
    <property type="entry name" value="SWIM"/>
    <property type="match status" value="1"/>
</dbReference>
<keyword evidence="8" id="KW-1185">Reference proteome</keyword>
<dbReference type="PROSITE" id="PS50966">
    <property type="entry name" value="ZF_SWIM"/>
    <property type="match status" value="1"/>
</dbReference>